<name>A0A1M5EQL7_LOKAT</name>
<protein>
    <submittedName>
        <fullName evidence="5">Uncharacterized copper-binding protein, cupredoxin-like subfamily</fullName>
    </submittedName>
</protein>
<organism evidence="5 6">
    <name type="scientific">Loktanella atrilutea</name>
    <dbReference type="NCBI Taxonomy" id="366533"/>
    <lineage>
        <taxon>Bacteria</taxon>
        <taxon>Pseudomonadati</taxon>
        <taxon>Pseudomonadota</taxon>
        <taxon>Alphaproteobacteria</taxon>
        <taxon>Rhodobacterales</taxon>
        <taxon>Roseobacteraceae</taxon>
        <taxon>Loktanella</taxon>
    </lineage>
</organism>
<sequence>MSRLTILSTITLLLAAPAFASGSHEGGHGDEMAVGKPGDTSHIDRTVEVTMTETDDGQMLYAPRDVSFTKGETVKFVITNAGEQEHEFVLDTPEKNQEHKVLMEEFPEMEHADPNAIRLAPGASGEVIWTFANAGTFEYACLILGHYESGMFSPVVVN</sequence>
<keyword evidence="6" id="KW-1185">Reference proteome</keyword>
<evidence type="ECO:0000256" key="3">
    <source>
        <dbReference type="SAM" id="SignalP"/>
    </source>
</evidence>
<dbReference type="STRING" id="366533.SAMN05444339_11419"/>
<proteinExistence type="predicted"/>
<dbReference type="Pfam" id="PF00127">
    <property type="entry name" value="Copper-bind"/>
    <property type="match status" value="1"/>
</dbReference>
<evidence type="ECO:0000313" key="6">
    <source>
        <dbReference type="Proteomes" id="UP000183987"/>
    </source>
</evidence>
<dbReference type="OrthoDB" id="9816061at2"/>
<keyword evidence="1" id="KW-0479">Metal-binding</keyword>
<dbReference type="InterPro" id="IPR033138">
    <property type="entry name" value="Cu_oxidase_CS"/>
</dbReference>
<evidence type="ECO:0000256" key="2">
    <source>
        <dbReference type="ARBA" id="ARBA00023008"/>
    </source>
</evidence>
<reference evidence="6" key="1">
    <citation type="submission" date="2016-11" db="EMBL/GenBank/DDBJ databases">
        <authorList>
            <person name="Varghese N."/>
            <person name="Submissions S."/>
        </authorList>
    </citation>
    <scope>NUCLEOTIDE SEQUENCE [LARGE SCALE GENOMIC DNA]</scope>
    <source>
        <strain evidence="6">DSM 29326</strain>
    </source>
</reference>
<dbReference type="Proteomes" id="UP000183987">
    <property type="component" value="Unassembled WGS sequence"/>
</dbReference>
<feature type="domain" description="Blue (type 1) copper" evidence="4">
    <location>
        <begin position="52"/>
        <end position="158"/>
    </location>
</feature>
<feature type="chain" id="PRO_5012861176" evidence="3">
    <location>
        <begin position="21"/>
        <end position="158"/>
    </location>
</feature>
<feature type="signal peptide" evidence="3">
    <location>
        <begin position="1"/>
        <end position="20"/>
    </location>
</feature>
<dbReference type="Gene3D" id="2.60.40.420">
    <property type="entry name" value="Cupredoxins - blue copper proteins"/>
    <property type="match status" value="1"/>
</dbReference>
<dbReference type="PANTHER" id="PTHR38439:SF3">
    <property type="entry name" value="COPPER-RESISTANT CUPROPROTEIN COPI"/>
    <property type="match status" value="1"/>
</dbReference>
<dbReference type="EMBL" id="FQUE01000014">
    <property type="protein sequence ID" value="SHF81456.1"/>
    <property type="molecule type" value="Genomic_DNA"/>
</dbReference>
<dbReference type="InterPro" id="IPR008972">
    <property type="entry name" value="Cupredoxin"/>
</dbReference>
<evidence type="ECO:0000256" key="1">
    <source>
        <dbReference type="ARBA" id="ARBA00022723"/>
    </source>
</evidence>
<dbReference type="PROSITE" id="PS00079">
    <property type="entry name" value="MULTICOPPER_OXIDASE1"/>
    <property type="match status" value="1"/>
</dbReference>
<dbReference type="SUPFAM" id="SSF49503">
    <property type="entry name" value="Cupredoxins"/>
    <property type="match status" value="1"/>
</dbReference>
<gene>
    <name evidence="5" type="ORF">SAMN05444339_11419</name>
</gene>
<dbReference type="GO" id="GO:0009055">
    <property type="term" value="F:electron transfer activity"/>
    <property type="evidence" value="ECO:0007669"/>
    <property type="project" value="InterPro"/>
</dbReference>
<dbReference type="RefSeq" id="WP_072858683.1">
    <property type="nucleotide sequence ID" value="NZ_FQUE01000014.1"/>
</dbReference>
<dbReference type="CDD" id="cd04211">
    <property type="entry name" value="Cupredoxin_like_2"/>
    <property type="match status" value="1"/>
</dbReference>
<dbReference type="InterPro" id="IPR050845">
    <property type="entry name" value="Cu-binding_ET"/>
</dbReference>
<dbReference type="AlphaFoldDB" id="A0A1M5EQL7"/>
<evidence type="ECO:0000313" key="5">
    <source>
        <dbReference type="EMBL" id="SHF81456.1"/>
    </source>
</evidence>
<accession>A0A1M5EQL7</accession>
<keyword evidence="2" id="KW-0186">Copper</keyword>
<evidence type="ECO:0000259" key="4">
    <source>
        <dbReference type="Pfam" id="PF00127"/>
    </source>
</evidence>
<dbReference type="GO" id="GO:0005507">
    <property type="term" value="F:copper ion binding"/>
    <property type="evidence" value="ECO:0007669"/>
    <property type="project" value="InterPro"/>
</dbReference>
<keyword evidence="3" id="KW-0732">Signal</keyword>
<dbReference type="InterPro" id="IPR000923">
    <property type="entry name" value="BlueCu_1"/>
</dbReference>
<dbReference type="PANTHER" id="PTHR38439">
    <property type="entry name" value="AURACYANIN-B"/>
    <property type="match status" value="1"/>
</dbReference>